<sequence length="228" mass="24346">MSTARIGISFVALLFAGCTAGSGPTYNAYQMALPDGSHVYRVTCQGLLEGPGVCRKQAESICKAQSVMLLEAQSSLDATSDGKPDDRSILFRCGTPAIAAAPVVPAPPLAPPAVTILNADANFDTDRADLRPPARTQLDRLIAESRGTAIRSVTVSGYTDSVGSDEYNLGLSERRARAVSEYLQVHGMRADRFVSRGYGKADPVDSNDTATGRANNRRVEVRLDIDRK</sequence>
<dbReference type="SUPFAM" id="SSF103088">
    <property type="entry name" value="OmpA-like"/>
    <property type="match status" value="1"/>
</dbReference>
<comment type="caution">
    <text evidence="7">The sequence shown here is derived from an EMBL/GenBank/DDBJ whole genome shotgun (WGS) entry which is preliminary data.</text>
</comment>
<dbReference type="EMBL" id="LPAD01000110">
    <property type="protein sequence ID" value="KVN74921.1"/>
    <property type="molecule type" value="Genomic_DNA"/>
</dbReference>
<accession>A0ABD4DTR2</accession>
<dbReference type="PRINTS" id="PR01023">
    <property type="entry name" value="NAFLGMOTY"/>
</dbReference>
<feature type="chain" id="PRO_5044896244" description="OmpA-like domain-containing protein" evidence="5">
    <location>
        <begin position="21"/>
        <end position="228"/>
    </location>
</feature>
<dbReference type="GO" id="GO:0009279">
    <property type="term" value="C:cell outer membrane"/>
    <property type="evidence" value="ECO:0007669"/>
    <property type="project" value="UniProtKB-SubCell"/>
</dbReference>
<comment type="subcellular location">
    <subcellularLocation>
        <location evidence="1">Cell outer membrane</location>
    </subcellularLocation>
</comment>
<evidence type="ECO:0000256" key="2">
    <source>
        <dbReference type="ARBA" id="ARBA00023136"/>
    </source>
</evidence>
<keyword evidence="2 4" id="KW-0472">Membrane</keyword>
<reference evidence="7 8" key="1">
    <citation type="submission" date="2015-11" db="EMBL/GenBank/DDBJ databases">
        <title>Expanding the genomic diversity of Burkholderia species for the development of highly accurate diagnostics.</title>
        <authorList>
            <person name="Sahl J."/>
            <person name="Keim P."/>
            <person name="Wagner D."/>
        </authorList>
    </citation>
    <scope>NUCLEOTIDE SEQUENCE [LARGE SCALE GENOMIC DNA]</scope>
    <source>
        <strain evidence="7 8">MSMB1585WGS</strain>
    </source>
</reference>
<keyword evidence="3" id="KW-0998">Cell outer membrane</keyword>
<keyword evidence="5" id="KW-0732">Signal</keyword>
<organism evidence="7 8">
    <name type="scientific">Burkholderia ubonensis</name>
    <dbReference type="NCBI Taxonomy" id="101571"/>
    <lineage>
        <taxon>Bacteria</taxon>
        <taxon>Pseudomonadati</taxon>
        <taxon>Pseudomonadota</taxon>
        <taxon>Betaproteobacteria</taxon>
        <taxon>Burkholderiales</taxon>
        <taxon>Burkholderiaceae</taxon>
        <taxon>Burkholderia</taxon>
        <taxon>Burkholderia cepacia complex</taxon>
    </lineage>
</organism>
<evidence type="ECO:0000256" key="1">
    <source>
        <dbReference type="ARBA" id="ARBA00004442"/>
    </source>
</evidence>
<dbReference type="PROSITE" id="PS51123">
    <property type="entry name" value="OMPA_2"/>
    <property type="match status" value="1"/>
</dbReference>
<dbReference type="PANTHER" id="PTHR30329">
    <property type="entry name" value="STATOR ELEMENT OF FLAGELLAR MOTOR COMPLEX"/>
    <property type="match status" value="1"/>
</dbReference>
<dbReference type="PRINTS" id="PR01021">
    <property type="entry name" value="OMPADOMAIN"/>
</dbReference>
<evidence type="ECO:0000313" key="8">
    <source>
        <dbReference type="Proteomes" id="UP000057910"/>
    </source>
</evidence>
<evidence type="ECO:0000259" key="6">
    <source>
        <dbReference type="PROSITE" id="PS51123"/>
    </source>
</evidence>
<evidence type="ECO:0000256" key="3">
    <source>
        <dbReference type="ARBA" id="ARBA00023237"/>
    </source>
</evidence>
<dbReference type="InterPro" id="IPR050330">
    <property type="entry name" value="Bact_OuterMem_StrucFunc"/>
</dbReference>
<dbReference type="CDD" id="cd07185">
    <property type="entry name" value="OmpA_C-like"/>
    <property type="match status" value="1"/>
</dbReference>
<dbReference type="PANTHER" id="PTHR30329:SF21">
    <property type="entry name" value="LIPOPROTEIN YIAD-RELATED"/>
    <property type="match status" value="1"/>
</dbReference>
<dbReference type="PROSITE" id="PS51257">
    <property type="entry name" value="PROKAR_LIPOPROTEIN"/>
    <property type="match status" value="1"/>
</dbReference>
<dbReference type="Proteomes" id="UP000057910">
    <property type="component" value="Unassembled WGS sequence"/>
</dbReference>
<dbReference type="InterPro" id="IPR006665">
    <property type="entry name" value="OmpA-like"/>
</dbReference>
<gene>
    <name evidence="7" type="ORF">WJ68_27780</name>
</gene>
<dbReference type="AlphaFoldDB" id="A0ABD4DTR2"/>
<dbReference type="InterPro" id="IPR006664">
    <property type="entry name" value="OMP_bac"/>
</dbReference>
<dbReference type="Pfam" id="PF00691">
    <property type="entry name" value="OmpA"/>
    <property type="match status" value="1"/>
</dbReference>
<dbReference type="Gene3D" id="3.30.1330.60">
    <property type="entry name" value="OmpA-like domain"/>
    <property type="match status" value="1"/>
</dbReference>
<name>A0ABD4DTR2_9BURK</name>
<protein>
    <recommendedName>
        <fullName evidence="6">OmpA-like domain-containing protein</fullName>
    </recommendedName>
</protein>
<evidence type="ECO:0000256" key="5">
    <source>
        <dbReference type="SAM" id="SignalP"/>
    </source>
</evidence>
<evidence type="ECO:0000256" key="4">
    <source>
        <dbReference type="PROSITE-ProRule" id="PRU00473"/>
    </source>
</evidence>
<evidence type="ECO:0000313" key="7">
    <source>
        <dbReference type="EMBL" id="KVN74921.1"/>
    </source>
</evidence>
<feature type="signal peptide" evidence="5">
    <location>
        <begin position="1"/>
        <end position="20"/>
    </location>
</feature>
<proteinExistence type="predicted"/>
<dbReference type="InterPro" id="IPR036737">
    <property type="entry name" value="OmpA-like_sf"/>
</dbReference>
<dbReference type="RefSeq" id="WP_059734938.1">
    <property type="nucleotide sequence ID" value="NZ_LOVR01000074.1"/>
</dbReference>
<feature type="domain" description="OmpA-like" evidence="6">
    <location>
        <begin position="110"/>
        <end position="227"/>
    </location>
</feature>